<comment type="catalytic activity">
    <reaction evidence="1">
        <text>beta-D-ribopyranose = beta-D-ribofuranose</text>
        <dbReference type="Rhea" id="RHEA:25432"/>
        <dbReference type="ChEBI" id="CHEBI:27476"/>
        <dbReference type="ChEBI" id="CHEBI:47002"/>
        <dbReference type="EC" id="5.4.99.62"/>
    </reaction>
</comment>
<protein>
    <recommendedName>
        <fullName evidence="2">D-ribose pyranase</fullName>
        <ecNumber evidence="2">5.4.99.62</ecNumber>
    </recommendedName>
</protein>
<evidence type="ECO:0000256" key="2">
    <source>
        <dbReference type="ARBA" id="ARBA00012862"/>
    </source>
</evidence>
<dbReference type="PANTHER" id="PTHR37831:SF1">
    <property type="entry name" value="D-RIBOSE PYRANASE"/>
    <property type="match status" value="1"/>
</dbReference>
<keyword evidence="4" id="KW-0413">Isomerase</keyword>
<dbReference type="GO" id="GO:0005829">
    <property type="term" value="C:cytosol"/>
    <property type="evidence" value="ECO:0007669"/>
    <property type="project" value="TreeGrafter"/>
</dbReference>
<evidence type="ECO:0000256" key="4">
    <source>
        <dbReference type="ARBA" id="ARBA00023235"/>
    </source>
</evidence>
<keyword evidence="7" id="KW-1185">Reference proteome</keyword>
<sequence length="130" mass="14128">MRRDGIQHAELSRLIGLLGHTDRVVVADCGLPLPRDLPVVDLALGRGHLGFQVVLDALLDEIVVQSHTVASESEGSAAADWFTQSADRMGERHEVTHEQFKKGLNSAAFAVRTGERTPYANVLLECGVPF</sequence>
<comment type="caution">
    <text evidence="6">The sequence shown here is derived from an EMBL/GenBank/DDBJ whole genome shotgun (WGS) entry which is preliminary data.</text>
</comment>
<dbReference type="GO" id="GO:0019303">
    <property type="term" value="P:D-ribose catabolic process"/>
    <property type="evidence" value="ECO:0007669"/>
    <property type="project" value="TreeGrafter"/>
</dbReference>
<proteinExistence type="predicted"/>
<name>K6UN16_9MICO</name>
<accession>K6UN16</accession>
<dbReference type="AlphaFoldDB" id="K6UN16"/>
<keyword evidence="5" id="KW-0119">Carbohydrate metabolism</keyword>
<dbReference type="eggNOG" id="COG1869">
    <property type="taxonomic scope" value="Bacteria"/>
</dbReference>
<dbReference type="NCBIfam" id="NF008761">
    <property type="entry name" value="PRK11797.1"/>
    <property type="match status" value="1"/>
</dbReference>
<evidence type="ECO:0000313" key="7">
    <source>
        <dbReference type="Proteomes" id="UP000008495"/>
    </source>
</evidence>
<dbReference type="Gene3D" id="3.40.1650.10">
    <property type="entry name" value="RbsD-like domain"/>
    <property type="match status" value="1"/>
</dbReference>
<dbReference type="EC" id="5.4.99.62" evidence="2"/>
<dbReference type="Pfam" id="PF05025">
    <property type="entry name" value="RbsD_FucU"/>
    <property type="match status" value="1"/>
</dbReference>
<dbReference type="InterPro" id="IPR023064">
    <property type="entry name" value="D-ribose_pyranase"/>
</dbReference>
<dbReference type="SUPFAM" id="SSF102546">
    <property type="entry name" value="RbsD-like"/>
    <property type="match status" value="1"/>
</dbReference>
<evidence type="ECO:0000313" key="6">
    <source>
        <dbReference type="EMBL" id="GAB78606.1"/>
    </source>
</evidence>
<evidence type="ECO:0000256" key="1">
    <source>
        <dbReference type="ARBA" id="ARBA00000223"/>
    </source>
</evidence>
<dbReference type="OrthoDB" id="9805009at2"/>
<evidence type="ECO:0000256" key="5">
    <source>
        <dbReference type="ARBA" id="ARBA00023277"/>
    </source>
</evidence>
<dbReference type="GO" id="GO:0016872">
    <property type="term" value="F:intramolecular lyase activity"/>
    <property type="evidence" value="ECO:0007669"/>
    <property type="project" value="InterPro"/>
</dbReference>
<gene>
    <name evidence="6" type="primary">rbsD</name>
    <name evidence="6" type="ORF">AUCHE_16_00220</name>
</gene>
<reference evidence="6 7" key="1">
    <citation type="submission" date="2012-08" db="EMBL/GenBank/DDBJ databases">
        <title>Whole genome shotgun sequence of Austwickia chelonae NBRC 105200.</title>
        <authorList>
            <person name="Yoshida I."/>
            <person name="Hosoyama A."/>
            <person name="Tsuchikane K."/>
            <person name="Katsumata H."/>
            <person name="Ando Y."/>
            <person name="Ohji S."/>
            <person name="Hamada M."/>
            <person name="Tamura T."/>
            <person name="Yamazoe A."/>
            <person name="Yamazaki S."/>
            <person name="Fujita N."/>
        </authorList>
    </citation>
    <scope>NUCLEOTIDE SEQUENCE [LARGE SCALE GENOMIC DNA]</scope>
    <source>
        <strain evidence="6 7">NBRC 105200</strain>
    </source>
</reference>
<keyword evidence="3" id="KW-0963">Cytoplasm</keyword>
<dbReference type="RefSeq" id="WP_006503362.1">
    <property type="nucleotide sequence ID" value="NZ_BAGZ01000016.1"/>
</dbReference>
<dbReference type="InterPro" id="IPR023750">
    <property type="entry name" value="RbsD-like_sf"/>
</dbReference>
<dbReference type="EMBL" id="BAGZ01000016">
    <property type="protein sequence ID" value="GAB78606.1"/>
    <property type="molecule type" value="Genomic_DNA"/>
</dbReference>
<dbReference type="GO" id="GO:0062193">
    <property type="term" value="F:D-ribose pyranase activity"/>
    <property type="evidence" value="ECO:0007669"/>
    <property type="project" value="UniProtKB-EC"/>
</dbReference>
<organism evidence="6 7">
    <name type="scientific">Austwickia chelonae NBRC 105200</name>
    <dbReference type="NCBI Taxonomy" id="1184607"/>
    <lineage>
        <taxon>Bacteria</taxon>
        <taxon>Bacillati</taxon>
        <taxon>Actinomycetota</taxon>
        <taxon>Actinomycetes</taxon>
        <taxon>Micrococcales</taxon>
        <taxon>Dermatophilaceae</taxon>
        <taxon>Austwickia</taxon>
    </lineage>
</organism>
<dbReference type="PANTHER" id="PTHR37831">
    <property type="entry name" value="D-RIBOSE PYRANASE"/>
    <property type="match status" value="1"/>
</dbReference>
<dbReference type="Proteomes" id="UP000008495">
    <property type="component" value="Unassembled WGS sequence"/>
</dbReference>
<evidence type="ECO:0000256" key="3">
    <source>
        <dbReference type="ARBA" id="ARBA00022490"/>
    </source>
</evidence>
<dbReference type="InterPro" id="IPR007721">
    <property type="entry name" value="RbsD_FucU"/>
</dbReference>
<dbReference type="GO" id="GO:0048029">
    <property type="term" value="F:monosaccharide binding"/>
    <property type="evidence" value="ECO:0007669"/>
    <property type="project" value="InterPro"/>
</dbReference>
<dbReference type="STRING" id="100225.SAMN05421595_2258"/>